<gene>
    <name evidence="5" type="ORF">CR205_06460</name>
</gene>
<keyword evidence="2" id="KW-0677">Repeat</keyword>
<keyword evidence="6" id="KW-1185">Reference proteome</keyword>
<comment type="caution">
    <text evidence="5">The sequence shown here is derived from an EMBL/GenBank/DDBJ whole genome shotgun (WGS) entry which is preliminary data.</text>
</comment>
<dbReference type="InterPro" id="IPR001763">
    <property type="entry name" value="Rhodanese-like_dom"/>
</dbReference>
<dbReference type="CDD" id="cd01449">
    <property type="entry name" value="TST_Repeat_2"/>
    <property type="match status" value="1"/>
</dbReference>
<evidence type="ECO:0000313" key="5">
    <source>
        <dbReference type="EMBL" id="PYZ98233.1"/>
    </source>
</evidence>
<dbReference type="PANTHER" id="PTHR11364:SF27">
    <property type="entry name" value="SULFURTRANSFERASE"/>
    <property type="match status" value="1"/>
</dbReference>
<dbReference type="SUPFAM" id="SSF52821">
    <property type="entry name" value="Rhodanese/Cell cycle control phosphatase"/>
    <property type="match status" value="2"/>
</dbReference>
<dbReference type="PROSITE" id="PS00683">
    <property type="entry name" value="RHODANESE_2"/>
    <property type="match status" value="1"/>
</dbReference>
<protein>
    <recommendedName>
        <fullName evidence="3">Sulfurtransferase</fullName>
    </recommendedName>
</protein>
<dbReference type="RefSeq" id="WP_110518099.1">
    <property type="nucleotide sequence ID" value="NZ_PDOF01000001.1"/>
</dbReference>
<evidence type="ECO:0000259" key="4">
    <source>
        <dbReference type="PROSITE" id="PS50206"/>
    </source>
</evidence>
<dbReference type="GO" id="GO:0004792">
    <property type="term" value="F:thiosulfate-cyanide sulfurtransferase activity"/>
    <property type="evidence" value="ECO:0007669"/>
    <property type="project" value="InterPro"/>
</dbReference>
<dbReference type="OrthoDB" id="9770030at2"/>
<dbReference type="CDD" id="cd01448">
    <property type="entry name" value="TST_Repeat_1"/>
    <property type="match status" value="1"/>
</dbReference>
<dbReference type="Gene3D" id="3.40.250.10">
    <property type="entry name" value="Rhodanese-like domain"/>
    <property type="match status" value="2"/>
</dbReference>
<feature type="domain" description="Rhodanese" evidence="4">
    <location>
        <begin position="168"/>
        <end position="276"/>
    </location>
</feature>
<feature type="domain" description="Rhodanese" evidence="4">
    <location>
        <begin position="16"/>
        <end position="137"/>
    </location>
</feature>
<evidence type="ECO:0000256" key="2">
    <source>
        <dbReference type="ARBA" id="ARBA00022737"/>
    </source>
</evidence>
<organism evidence="5 6">
    <name type="scientific">Alteribacter lacisalsi</name>
    <dbReference type="NCBI Taxonomy" id="2045244"/>
    <lineage>
        <taxon>Bacteria</taxon>
        <taxon>Bacillati</taxon>
        <taxon>Bacillota</taxon>
        <taxon>Bacilli</taxon>
        <taxon>Bacillales</taxon>
        <taxon>Bacillaceae</taxon>
        <taxon>Alteribacter</taxon>
    </lineage>
</organism>
<dbReference type="Pfam" id="PF00581">
    <property type="entry name" value="Rhodanese"/>
    <property type="match status" value="2"/>
</dbReference>
<dbReference type="SMART" id="SM00450">
    <property type="entry name" value="RHOD"/>
    <property type="match status" value="2"/>
</dbReference>
<dbReference type="AlphaFoldDB" id="A0A2W0H8P0"/>
<reference evidence="5 6" key="1">
    <citation type="submission" date="2017-10" db="EMBL/GenBank/DDBJ databases">
        <title>Bacillus sp. nov., a halophilic bacterium isolated from a Yangshapao Lake.</title>
        <authorList>
            <person name="Wang H."/>
        </authorList>
    </citation>
    <scope>NUCLEOTIDE SEQUENCE [LARGE SCALE GENOMIC DNA]</scope>
    <source>
        <strain evidence="5 6">YSP-3</strain>
    </source>
</reference>
<dbReference type="InterPro" id="IPR036873">
    <property type="entry name" value="Rhodanese-like_dom_sf"/>
</dbReference>
<evidence type="ECO:0000256" key="3">
    <source>
        <dbReference type="RuleBase" id="RU000507"/>
    </source>
</evidence>
<dbReference type="InterPro" id="IPR001307">
    <property type="entry name" value="Thiosulphate_STrfase_CS"/>
</dbReference>
<dbReference type="PROSITE" id="PS50206">
    <property type="entry name" value="RHODANESE_3"/>
    <property type="match status" value="2"/>
</dbReference>
<dbReference type="InterPro" id="IPR045078">
    <property type="entry name" value="TST/MPST-like"/>
</dbReference>
<dbReference type="Proteomes" id="UP000248066">
    <property type="component" value="Unassembled WGS sequence"/>
</dbReference>
<name>A0A2W0H8P0_9BACI</name>
<evidence type="ECO:0000313" key="6">
    <source>
        <dbReference type="Proteomes" id="UP000248066"/>
    </source>
</evidence>
<dbReference type="EMBL" id="PDOF01000001">
    <property type="protein sequence ID" value="PYZ98233.1"/>
    <property type="molecule type" value="Genomic_DNA"/>
</dbReference>
<proteinExistence type="predicted"/>
<evidence type="ECO:0000256" key="1">
    <source>
        <dbReference type="ARBA" id="ARBA00022679"/>
    </source>
</evidence>
<dbReference type="PANTHER" id="PTHR11364">
    <property type="entry name" value="THIOSULFATE SULFERTANSFERASE"/>
    <property type="match status" value="1"/>
</dbReference>
<keyword evidence="1 3" id="KW-0808">Transferase</keyword>
<sequence>MTDFFVSSEWLKSNLQRNDMVIVDCRFDLADAERGKIEYSRSHIPGAVYAHLDNDLSAPRPPSGAGGRHPLPDLNCFQEKMGRLGIDNSTMVVAYDDQGGAMASRLWWLLTYTGHKRACVLSEPFSKWLKKEYPVESGIIEPQQTAVYHAEPDPTMTASMEEVKQNLYSGEAILIDSRAPERFAGVHEPIDHTAGHIPTAVNDNWQNRLDESGNWKSEAELRKDLSPYEGKEAIVYCGSGVTACANVLAFKAAGKEVRLYPGSWSEWITRPDNPVNKG</sequence>
<accession>A0A2W0H8P0</accession>